<keyword evidence="4" id="KW-1185">Reference proteome</keyword>
<reference evidence="3 4" key="1">
    <citation type="submission" date="2017-02" db="EMBL/GenBank/DDBJ databases">
        <title>The new phylogeny of genus Mycobacterium.</title>
        <authorList>
            <person name="Tortoli E."/>
            <person name="Trovato A."/>
            <person name="Cirillo D.M."/>
        </authorList>
    </citation>
    <scope>NUCLEOTIDE SEQUENCE [LARGE SCALE GENOMIC DNA]</scope>
    <source>
        <strain evidence="3 4">DSM 45057</strain>
    </source>
</reference>
<sequence>MMTAFVSYTAEPNVTIVQHNPVPDALQIAAACGTALGALGVIAAVATFWFQWFKSRREREDRKTRDRTELQRHEAQIAVLRQAEDDRLAAQARRIVPAIFRGDVVSNTLWNLRVDNWSTDVVSDMKIDIIICDRAGNTVPHGYRLANRAGLAETMINIFTPVFSQVMDALAVRFNQYIEAMKATVMSLPDPNDTTQIDAINAQFAAGLENMGPQLNEQTAANLQAQVNHAVQTRLTDEWQTILAPGQFTAMAIETTQADYRPHLQIQFEDASGYRWGRTDTEGPKRIHEGAQRG</sequence>
<evidence type="ECO:0000256" key="2">
    <source>
        <dbReference type="SAM" id="Phobius"/>
    </source>
</evidence>
<comment type="caution">
    <text evidence="3">The sequence shown here is derived from an EMBL/GenBank/DDBJ whole genome shotgun (WGS) entry which is preliminary data.</text>
</comment>
<name>A0A1W9ZSL4_MYCAN</name>
<keyword evidence="2" id="KW-0472">Membrane</keyword>
<evidence type="ECO:0000256" key="1">
    <source>
        <dbReference type="SAM" id="MobiDB-lite"/>
    </source>
</evidence>
<organism evidence="3 4">
    <name type="scientific">Mycobacterium angelicum</name>
    <dbReference type="NCBI Taxonomy" id="470074"/>
    <lineage>
        <taxon>Bacteria</taxon>
        <taxon>Bacillati</taxon>
        <taxon>Actinomycetota</taxon>
        <taxon>Actinomycetes</taxon>
        <taxon>Mycobacteriales</taxon>
        <taxon>Mycobacteriaceae</taxon>
        <taxon>Mycobacterium</taxon>
    </lineage>
</organism>
<evidence type="ECO:0000313" key="3">
    <source>
        <dbReference type="EMBL" id="ORA20770.1"/>
    </source>
</evidence>
<evidence type="ECO:0000313" key="4">
    <source>
        <dbReference type="Proteomes" id="UP000192284"/>
    </source>
</evidence>
<keyword evidence="2" id="KW-0812">Transmembrane</keyword>
<accession>A0A1W9ZSL4</accession>
<feature type="region of interest" description="Disordered" evidence="1">
    <location>
        <begin position="275"/>
        <end position="294"/>
    </location>
</feature>
<feature type="compositionally biased region" description="Basic and acidic residues" evidence="1">
    <location>
        <begin position="277"/>
        <end position="294"/>
    </location>
</feature>
<feature type="transmembrane region" description="Helical" evidence="2">
    <location>
        <begin position="28"/>
        <end position="53"/>
    </location>
</feature>
<dbReference type="EMBL" id="MVHE01000020">
    <property type="protein sequence ID" value="ORA20770.1"/>
    <property type="molecule type" value="Genomic_DNA"/>
</dbReference>
<dbReference type="AlphaFoldDB" id="A0A1W9ZSL4"/>
<dbReference type="Proteomes" id="UP000192284">
    <property type="component" value="Unassembled WGS sequence"/>
</dbReference>
<proteinExistence type="predicted"/>
<gene>
    <name evidence="3" type="ORF">BST12_14280</name>
</gene>
<protein>
    <submittedName>
        <fullName evidence="3">Uncharacterized protein</fullName>
    </submittedName>
</protein>
<keyword evidence="2" id="KW-1133">Transmembrane helix</keyword>